<dbReference type="Proteomes" id="UP000019681">
    <property type="component" value="Unassembled WGS sequence"/>
</dbReference>
<comment type="caution">
    <text evidence="1">The sequence shown here is derived from an EMBL/GenBank/DDBJ whole genome shotgun (WGS) entry which is preliminary data.</text>
</comment>
<accession>A0A017RUS8</accession>
<dbReference type="AlphaFoldDB" id="A0A017RUS8"/>
<reference evidence="1 2" key="1">
    <citation type="journal article" date="2014" name="Genome Announc.">
        <title>Draft Genome Sequence of Fervidicella metallireducens Strain AeBT, an Iron-Reducing Thermoanaerobe from the Great Artesian Basin.</title>
        <authorList>
            <person name="Patel B.K."/>
        </authorList>
    </citation>
    <scope>NUCLEOTIDE SEQUENCE [LARGE SCALE GENOMIC DNA]</scope>
    <source>
        <strain evidence="1 2">AeB</strain>
    </source>
</reference>
<protein>
    <submittedName>
        <fullName evidence="1">Uncharacterized protein</fullName>
    </submittedName>
</protein>
<evidence type="ECO:0000313" key="2">
    <source>
        <dbReference type="Proteomes" id="UP000019681"/>
    </source>
</evidence>
<gene>
    <name evidence="1" type="ORF">Q428_09425</name>
</gene>
<dbReference type="STRING" id="1403537.Q428_09425"/>
<sequence>MNEHEKLLHLKAMFYELTYTKDLDKINRYIRDNVTIAQNQFYKVY</sequence>
<name>A0A017RUS8_9CLOT</name>
<evidence type="ECO:0000313" key="1">
    <source>
        <dbReference type="EMBL" id="EYE88169.1"/>
    </source>
</evidence>
<proteinExistence type="predicted"/>
<dbReference type="EMBL" id="AZQP01000027">
    <property type="protein sequence ID" value="EYE88169.1"/>
    <property type="molecule type" value="Genomic_DNA"/>
</dbReference>
<organism evidence="1 2">
    <name type="scientific">Fervidicella metallireducens AeB</name>
    <dbReference type="NCBI Taxonomy" id="1403537"/>
    <lineage>
        <taxon>Bacteria</taxon>
        <taxon>Bacillati</taxon>
        <taxon>Bacillota</taxon>
        <taxon>Clostridia</taxon>
        <taxon>Eubacteriales</taxon>
        <taxon>Clostridiaceae</taxon>
        <taxon>Fervidicella</taxon>
    </lineage>
</organism>
<keyword evidence="2" id="KW-1185">Reference proteome</keyword>